<evidence type="ECO:0000313" key="1">
    <source>
        <dbReference type="EMBL" id="AAF96310.1"/>
    </source>
</evidence>
<proteinExistence type="predicted"/>
<organism evidence="1 2">
    <name type="scientific">Vibrio cholerae serotype O1 (strain ATCC 39315 / El Tor Inaba N16961)</name>
    <dbReference type="NCBI Taxonomy" id="243277"/>
    <lineage>
        <taxon>Bacteria</taxon>
        <taxon>Pseudomonadati</taxon>
        <taxon>Pseudomonadota</taxon>
        <taxon>Gammaproteobacteria</taxon>
        <taxon>Vibrionales</taxon>
        <taxon>Vibrionaceae</taxon>
        <taxon>Vibrio</taxon>
    </lineage>
</organism>
<dbReference type="Proteomes" id="UP000000584">
    <property type="component" value="Chromosome II"/>
</dbReference>
<reference evidence="1 2" key="1">
    <citation type="journal article" date="2000" name="Nature">
        <title>DNA sequence of both chromosomes of the cholera pathogen Vibrio cholerae.</title>
        <authorList>
            <person name="Heidelberg J.F."/>
            <person name="Eisen J.A."/>
            <person name="Nelson W.C."/>
            <person name="Clayton R.A."/>
            <person name="Gwinn M.L."/>
            <person name="Dodson R.J."/>
            <person name="Haft D.H."/>
            <person name="Hickey E.K."/>
            <person name="Peterson J.D."/>
            <person name="Umayam L.A."/>
            <person name="Gill S.R."/>
            <person name="Nelson K.E."/>
            <person name="Read T.D."/>
            <person name="Tettelin H."/>
            <person name="Richardson D."/>
            <person name="Ermolaeva M.D."/>
            <person name="Vamathevan J."/>
            <person name="Bass S."/>
            <person name="Qin H."/>
            <person name="Dragoi I."/>
            <person name="Sellers P."/>
            <person name="McDonald L."/>
            <person name="Utterback T."/>
            <person name="Fleishmann R.D."/>
            <person name="Nierman W.C."/>
            <person name="White O."/>
            <person name="Salzberg S.L."/>
            <person name="Smith H.O."/>
            <person name="Colwell R.R."/>
            <person name="Mekalanos J.J."/>
            <person name="Venter J.C."/>
            <person name="Fraser C.M."/>
        </authorList>
    </citation>
    <scope>NUCLEOTIDE SEQUENCE [LARGE SCALE GENOMIC DNA]</scope>
    <source>
        <strain evidence="2">ATCC 39315 / El Tor Inaba N16961</strain>
    </source>
</reference>
<accession>Q9KMF6</accession>
<evidence type="ECO:0000313" key="2">
    <source>
        <dbReference type="Proteomes" id="UP000000584"/>
    </source>
</evidence>
<dbReference type="HOGENOM" id="CLU_3223558_0_0_6"/>
<dbReference type="DNASU" id="2612166"/>
<dbReference type="EnsemblBacteria" id="AAF96310">
    <property type="protein sequence ID" value="AAF96310"/>
    <property type="gene ID" value="VC_A0404"/>
</dbReference>
<dbReference type="KEGG" id="vch:VC_A0404"/>
<keyword evidence="2" id="KW-1185">Reference proteome</keyword>
<dbReference type="PIR" id="G82464">
    <property type="entry name" value="G82464"/>
</dbReference>
<gene>
    <name evidence="1" type="ordered locus">VC_A0404</name>
</gene>
<sequence>MSCQNLQRSRLSWPLTAFPTKKHDFSDDVAFCETKLTELNIQQL</sequence>
<dbReference type="EMBL" id="AE003853">
    <property type="protein sequence ID" value="AAF96310.1"/>
    <property type="molecule type" value="Genomic_DNA"/>
</dbReference>
<dbReference type="AlphaFoldDB" id="Q9KMF6"/>
<protein>
    <submittedName>
        <fullName evidence="1">Uncharacterized protein</fullName>
    </submittedName>
</protein>
<name>Q9KMF6_VIBCH</name>